<dbReference type="GeneID" id="19277161"/>
<feature type="compositionally biased region" description="Basic residues" evidence="1">
    <location>
        <begin position="17"/>
        <end position="39"/>
    </location>
</feature>
<evidence type="ECO:0000313" key="3">
    <source>
        <dbReference type="Proteomes" id="UP000030651"/>
    </source>
</evidence>
<accession>W3WV95</accession>
<organism evidence="2 3">
    <name type="scientific">Pestalotiopsis fici (strain W106-1 / CGMCC3.15140)</name>
    <dbReference type="NCBI Taxonomy" id="1229662"/>
    <lineage>
        <taxon>Eukaryota</taxon>
        <taxon>Fungi</taxon>
        <taxon>Dikarya</taxon>
        <taxon>Ascomycota</taxon>
        <taxon>Pezizomycotina</taxon>
        <taxon>Sordariomycetes</taxon>
        <taxon>Xylariomycetidae</taxon>
        <taxon>Amphisphaeriales</taxon>
        <taxon>Sporocadaceae</taxon>
        <taxon>Pestalotiopsis</taxon>
    </lineage>
</organism>
<dbReference type="AlphaFoldDB" id="W3WV95"/>
<protein>
    <submittedName>
        <fullName evidence="2">Uncharacterized protein</fullName>
    </submittedName>
</protein>
<dbReference type="KEGG" id="pfy:PFICI_12148"/>
<dbReference type="RefSeq" id="XP_007838920.1">
    <property type="nucleotide sequence ID" value="XM_007840729.1"/>
</dbReference>
<dbReference type="InParanoid" id="W3WV95"/>
<proteinExistence type="predicted"/>
<dbReference type="OrthoDB" id="4158087at2759"/>
<gene>
    <name evidence="2" type="ORF">PFICI_12148</name>
</gene>
<name>W3WV95_PESFW</name>
<dbReference type="HOGENOM" id="CLU_2171924_0_0_1"/>
<feature type="region of interest" description="Disordered" evidence="1">
    <location>
        <begin position="17"/>
        <end position="55"/>
    </location>
</feature>
<evidence type="ECO:0000256" key="1">
    <source>
        <dbReference type="SAM" id="MobiDB-lite"/>
    </source>
</evidence>
<dbReference type="EMBL" id="KI912117">
    <property type="protein sequence ID" value="ETS76761.1"/>
    <property type="molecule type" value="Genomic_DNA"/>
</dbReference>
<keyword evidence="3" id="KW-1185">Reference proteome</keyword>
<evidence type="ECO:0000313" key="2">
    <source>
        <dbReference type="EMBL" id="ETS76761.1"/>
    </source>
</evidence>
<sequence length="110" mass="12544">MSFQFVDNAAIDDKTRKLIRSHAAKGKSAGKGRARRRPHQTPEQPTRDSRDANTQLECVDTSQDENLTLERPWYDGVSLLGVSFQMSSRTKNQFSRGDDSRSRSICYCKF</sequence>
<reference evidence="3" key="1">
    <citation type="journal article" date="2015" name="BMC Genomics">
        <title>Genomic and transcriptomic analysis of the endophytic fungus Pestalotiopsis fici reveals its lifestyle and high potential for synthesis of natural products.</title>
        <authorList>
            <person name="Wang X."/>
            <person name="Zhang X."/>
            <person name="Liu L."/>
            <person name="Xiang M."/>
            <person name="Wang W."/>
            <person name="Sun X."/>
            <person name="Che Y."/>
            <person name="Guo L."/>
            <person name="Liu G."/>
            <person name="Guo L."/>
            <person name="Wang C."/>
            <person name="Yin W.B."/>
            <person name="Stadler M."/>
            <person name="Zhang X."/>
            <person name="Liu X."/>
        </authorList>
    </citation>
    <scope>NUCLEOTIDE SEQUENCE [LARGE SCALE GENOMIC DNA]</scope>
    <source>
        <strain evidence="3">W106-1 / CGMCC3.15140</strain>
    </source>
</reference>
<dbReference type="Proteomes" id="UP000030651">
    <property type="component" value="Unassembled WGS sequence"/>
</dbReference>